<proteinExistence type="predicted"/>
<dbReference type="Proteomes" id="UP001589865">
    <property type="component" value="Unassembled WGS sequence"/>
</dbReference>
<evidence type="ECO:0000313" key="2">
    <source>
        <dbReference type="EMBL" id="MFC0407448.1"/>
    </source>
</evidence>
<evidence type="ECO:0000259" key="1">
    <source>
        <dbReference type="Pfam" id="PF04266"/>
    </source>
</evidence>
<sequence length="131" mass="14756">MTSALVVKEPYCNLILRGEKTLELRTSRLKKRGRILLVRKGSGLIVGAVELIGCIGPLQHSELLMLGARHKADPEVLLSNPQWNYCWELGNATSLRHPVRYRHPKGAQSWVTLDDQPQVLDEVNRQLLPAD</sequence>
<dbReference type="SUPFAM" id="SSF88697">
    <property type="entry name" value="PUA domain-like"/>
    <property type="match status" value="1"/>
</dbReference>
<evidence type="ECO:0000313" key="3">
    <source>
        <dbReference type="Proteomes" id="UP001589865"/>
    </source>
</evidence>
<dbReference type="EMBL" id="JBHLUN010000002">
    <property type="protein sequence ID" value="MFC0407448.1"/>
    <property type="molecule type" value="Genomic_DNA"/>
</dbReference>
<feature type="domain" description="ASCH" evidence="1">
    <location>
        <begin position="7"/>
        <end position="57"/>
    </location>
</feature>
<name>A0ABV6JNY9_9PROT</name>
<protein>
    <submittedName>
        <fullName evidence="2">ASCH domain-containing protein</fullName>
    </submittedName>
</protein>
<reference evidence="2 3" key="1">
    <citation type="submission" date="2024-09" db="EMBL/GenBank/DDBJ databases">
        <authorList>
            <person name="Sun Q."/>
            <person name="Mori K."/>
        </authorList>
    </citation>
    <scope>NUCLEOTIDE SEQUENCE [LARGE SCALE GENOMIC DNA]</scope>
    <source>
        <strain evidence="2 3">TBRC 5777</strain>
    </source>
</reference>
<keyword evidence="3" id="KW-1185">Reference proteome</keyword>
<dbReference type="Gene3D" id="2.30.130.30">
    <property type="entry name" value="Hypothetical protein"/>
    <property type="match status" value="1"/>
</dbReference>
<gene>
    <name evidence="2" type="ORF">ACFFGY_04255</name>
</gene>
<dbReference type="RefSeq" id="WP_377043147.1">
    <property type="nucleotide sequence ID" value="NZ_JBHLUN010000002.1"/>
</dbReference>
<dbReference type="Pfam" id="PF04266">
    <property type="entry name" value="ASCH"/>
    <property type="match status" value="1"/>
</dbReference>
<dbReference type="InterPro" id="IPR007374">
    <property type="entry name" value="ASCH_domain"/>
</dbReference>
<organism evidence="2 3">
    <name type="scientific">Roseomonas elaeocarpi</name>
    <dbReference type="NCBI Taxonomy" id="907779"/>
    <lineage>
        <taxon>Bacteria</taxon>
        <taxon>Pseudomonadati</taxon>
        <taxon>Pseudomonadota</taxon>
        <taxon>Alphaproteobacteria</taxon>
        <taxon>Acetobacterales</taxon>
        <taxon>Roseomonadaceae</taxon>
        <taxon>Roseomonas</taxon>
    </lineage>
</organism>
<dbReference type="InterPro" id="IPR015947">
    <property type="entry name" value="PUA-like_sf"/>
</dbReference>
<comment type="caution">
    <text evidence="2">The sequence shown here is derived from an EMBL/GenBank/DDBJ whole genome shotgun (WGS) entry which is preliminary data.</text>
</comment>
<accession>A0ABV6JNY9</accession>